<proteinExistence type="predicted"/>
<accession>A0A9K3LZQ7</accession>
<comment type="caution">
    <text evidence="1">The sequence shown here is derived from an EMBL/GenBank/DDBJ whole genome shotgun (WGS) entry which is preliminary data.</text>
</comment>
<keyword evidence="2" id="KW-1185">Reference proteome</keyword>
<protein>
    <submittedName>
        <fullName evidence="1">Uncharacterized protein</fullName>
    </submittedName>
</protein>
<sequence>MFLLCAFSGDCFEATSQWHQYIRKMGHLARWSFRSLHSGWKPERVFPWGFGGSNTSLSSAVQMCDNGSDDDCAVIYLSTAPIVVESEHESPKGGSPSNKGSTVAFPFLRPLLPHGKSGLLMRRDRTFQ</sequence>
<evidence type="ECO:0000313" key="2">
    <source>
        <dbReference type="Proteomes" id="UP000693970"/>
    </source>
</evidence>
<dbReference type="Proteomes" id="UP000693970">
    <property type="component" value="Unassembled WGS sequence"/>
</dbReference>
<dbReference type="EMBL" id="JAGRRH010000004">
    <property type="protein sequence ID" value="KAG7370998.1"/>
    <property type="molecule type" value="Genomic_DNA"/>
</dbReference>
<reference evidence="1" key="2">
    <citation type="submission" date="2021-04" db="EMBL/GenBank/DDBJ databases">
        <authorList>
            <person name="Podell S."/>
        </authorList>
    </citation>
    <scope>NUCLEOTIDE SEQUENCE</scope>
    <source>
        <strain evidence="1">Hildebrandi</strain>
    </source>
</reference>
<gene>
    <name evidence="1" type="ORF">IV203_019568</name>
</gene>
<organism evidence="1 2">
    <name type="scientific">Nitzschia inconspicua</name>
    <dbReference type="NCBI Taxonomy" id="303405"/>
    <lineage>
        <taxon>Eukaryota</taxon>
        <taxon>Sar</taxon>
        <taxon>Stramenopiles</taxon>
        <taxon>Ochrophyta</taxon>
        <taxon>Bacillariophyta</taxon>
        <taxon>Bacillariophyceae</taxon>
        <taxon>Bacillariophycidae</taxon>
        <taxon>Bacillariales</taxon>
        <taxon>Bacillariaceae</taxon>
        <taxon>Nitzschia</taxon>
    </lineage>
</organism>
<evidence type="ECO:0000313" key="1">
    <source>
        <dbReference type="EMBL" id="KAG7370998.1"/>
    </source>
</evidence>
<reference evidence="1" key="1">
    <citation type="journal article" date="2021" name="Sci. Rep.">
        <title>Diploid genomic architecture of Nitzschia inconspicua, an elite biomass production diatom.</title>
        <authorList>
            <person name="Oliver A."/>
            <person name="Podell S."/>
            <person name="Pinowska A."/>
            <person name="Traller J.C."/>
            <person name="Smith S.R."/>
            <person name="McClure R."/>
            <person name="Beliaev A."/>
            <person name="Bohutskyi P."/>
            <person name="Hill E.A."/>
            <person name="Rabines A."/>
            <person name="Zheng H."/>
            <person name="Allen L.Z."/>
            <person name="Kuo A."/>
            <person name="Grigoriev I.V."/>
            <person name="Allen A.E."/>
            <person name="Hazlebeck D."/>
            <person name="Allen E.E."/>
        </authorList>
    </citation>
    <scope>NUCLEOTIDE SEQUENCE</scope>
    <source>
        <strain evidence="1">Hildebrandi</strain>
    </source>
</reference>
<dbReference type="AlphaFoldDB" id="A0A9K3LZQ7"/>
<name>A0A9K3LZQ7_9STRA</name>